<evidence type="ECO:0000259" key="3">
    <source>
        <dbReference type="Pfam" id="PF25954"/>
    </source>
</evidence>
<evidence type="ECO:0000313" key="5">
    <source>
        <dbReference type="EMBL" id="SFU52384.1"/>
    </source>
</evidence>
<dbReference type="Pfam" id="PF25973">
    <property type="entry name" value="BSH_CzcB"/>
    <property type="match status" value="1"/>
</dbReference>
<gene>
    <name evidence="5" type="ORF">SAMN05216339_103198</name>
</gene>
<dbReference type="Proteomes" id="UP000183926">
    <property type="component" value="Unassembled WGS sequence"/>
</dbReference>
<dbReference type="InterPro" id="IPR058647">
    <property type="entry name" value="BSH_CzcB-like"/>
</dbReference>
<feature type="domain" description="CzcB-like barrel-sandwich hybrid" evidence="4">
    <location>
        <begin position="82"/>
        <end position="232"/>
    </location>
</feature>
<dbReference type="OrthoDB" id="9806939at2"/>
<dbReference type="InterPro" id="IPR051909">
    <property type="entry name" value="MFP_Cation_Efflux"/>
</dbReference>
<sequence length="387" mass="42727">MSFQIQIIAVVFTFVVLSISGCSSKEEQDSPEKHVKAESVDSHTIFLRPDLRQRVETGKPFLADISEKLHVPGQIKVNETKLVQVGASFTGRIVEVYAHLGDSVAAGAKLARITSPELVQAQLAYLRANSLAVLAERASMRARQLFTEDVISAAELQRRESESQVSNAELSAAKDQLLLLGVNNQAIQDLTRRGQILPSVVITAPRSGTVIVRNVALGQVVQPSDQLFTLADLSELWVVGDVPEYAAHFVEQGQHVEVRVPALGDTSFDGTIIFVSDIVNPLTRTVTVRTEVDNPERKLKPDMLATVHIDEHARERLVIPEGAVVREHNEDHVFVAREDGGFTLTQVKLDELVNQMRPVLEGLTPDQLIIVKGAFHLNNERKRKDLE</sequence>
<dbReference type="InterPro" id="IPR058792">
    <property type="entry name" value="Beta-barrel_RND_2"/>
</dbReference>
<dbReference type="GO" id="GO:0022857">
    <property type="term" value="F:transmembrane transporter activity"/>
    <property type="evidence" value="ECO:0007669"/>
    <property type="project" value="InterPro"/>
</dbReference>
<dbReference type="SUPFAM" id="SSF111369">
    <property type="entry name" value="HlyD-like secretion proteins"/>
    <property type="match status" value="1"/>
</dbReference>
<keyword evidence="2" id="KW-0813">Transport</keyword>
<dbReference type="Gene3D" id="2.40.420.20">
    <property type="match status" value="1"/>
</dbReference>
<dbReference type="FunFam" id="2.40.30.170:FF:000010">
    <property type="entry name" value="Efflux RND transporter periplasmic adaptor subunit"/>
    <property type="match status" value="1"/>
</dbReference>
<dbReference type="NCBIfam" id="TIGR01730">
    <property type="entry name" value="RND_mfp"/>
    <property type="match status" value="1"/>
</dbReference>
<evidence type="ECO:0000256" key="1">
    <source>
        <dbReference type="ARBA" id="ARBA00009477"/>
    </source>
</evidence>
<comment type="similarity">
    <text evidence="1">Belongs to the membrane fusion protein (MFP) (TC 8.A.1) family.</text>
</comment>
<evidence type="ECO:0000259" key="4">
    <source>
        <dbReference type="Pfam" id="PF25973"/>
    </source>
</evidence>
<dbReference type="Gene3D" id="2.40.30.170">
    <property type="match status" value="1"/>
</dbReference>
<reference evidence="5 6" key="1">
    <citation type="submission" date="2016-10" db="EMBL/GenBank/DDBJ databases">
        <authorList>
            <person name="de Groot N.N."/>
        </authorList>
    </citation>
    <scope>NUCLEOTIDE SEQUENCE [LARGE SCALE GENOMIC DNA]</scope>
    <source>
        <strain evidence="5 6">Nm24</strain>
    </source>
</reference>
<dbReference type="PANTHER" id="PTHR30097">
    <property type="entry name" value="CATION EFFLUX SYSTEM PROTEIN CUSB"/>
    <property type="match status" value="1"/>
</dbReference>
<dbReference type="EMBL" id="FPBL01000003">
    <property type="protein sequence ID" value="SFU52384.1"/>
    <property type="molecule type" value="Genomic_DNA"/>
</dbReference>
<organism evidence="5 6">
    <name type="scientific">Nitrosomonas eutropha</name>
    <dbReference type="NCBI Taxonomy" id="916"/>
    <lineage>
        <taxon>Bacteria</taxon>
        <taxon>Pseudomonadati</taxon>
        <taxon>Pseudomonadota</taxon>
        <taxon>Betaproteobacteria</taxon>
        <taxon>Nitrosomonadales</taxon>
        <taxon>Nitrosomonadaceae</taxon>
        <taxon>Nitrosomonas</taxon>
    </lineage>
</organism>
<protein>
    <submittedName>
        <fullName evidence="5">Membrane fusion protein, cobalt-zinc-cadmium efflux system</fullName>
    </submittedName>
</protein>
<dbReference type="InterPro" id="IPR006143">
    <property type="entry name" value="RND_pump_MFP"/>
</dbReference>
<dbReference type="Pfam" id="PF25954">
    <property type="entry name" value="Beta-barrel_RND_2"/>
    <property type="match status" value="1"/>
</dbReference>
<dbReference type="AlphaFoldDB" id="A0A1I7GVA7"/>
<feature type="domain" description="CusB-like beta-barrel" evidence="3">
    <location>
        <begin position="236"/>
        <end position="311"/>
    </location>
</feature>
<accession>A0A1I7GVA7</accession>
<dbReference type="RefSeq" id="WP_074927785.1">
    <property type="nucleotide sequence ID" value="NZ_FPBL01000003.1"/>
</dbReference>
<evidence type="ECO:0000256" key="2">
    <source>
        <dbReference type="ARBA" id="ARBA00022448"/>
    </source>
</evidence>
<dbReference type="Gene3D" id="2.40.50.100">
    <property type="match status" value="1"/>
</dbReference>
<evidence type="ECO:0000313" key="6">
    <source>
        <dbReference type="Proteomes" id="UP000183926"/>
    </source>
</evidence>
<proteinExistence type="inferred from homology"/>
<name>A0A1I7GVA7_9PROT</name>
<dbReference type="GO" id="GO:0016020">
    <property type="term" value="C:membrane"/>
    <property type="evidence" value="ECO:0007669"/>
    <property type="project" value="InterPro"/>
</dbReference>